<dbReference type="CDD" id="cd23767">
    <property type="entry name" value="IQCD"/>
    <property type="match status" value="1"/>
</dbReference>
<dbReference type="InterPro" id="IPR027417">
    <property type="entry name" value="P-loop_NTPase"/>
</dbReference>
<comment type="function">
    <text evidence="3">May be involved in cooperative interactions with calmodulins or calmodulin-like proteins. Recruits calmodulin proteins to microtubules, thus being a potential scaffold in cellular signaling and trafficking. May associate with nucleic acids and regulate gene expression at the transcriptional or post-transcriptional level.</text>
</comment>
<organism evidence="4 5">
    <name type="scientific">Eruca vesicaria subsp. sativa</name>
    <name type="common">Garden rocket</name>
    <name type="synonym">Eruca sativa</name>
    <dbReference type="NCBI Taxonomy" id="29727"/>
    <lineage>
        <taxon>Eukaryota</taxon>
        <taxon>Viridiplantae</taxon>
        <taxon>Streptophyta</taxon>
        <taxon>Embryophyta</taxon>
        <taxon>Tracheophyta</taxon>
        <taxon>Spermatophyta</taxon>
        <taxon>Magnoliopsida</taxon>
        <taxon>eudicotyledons</taxon>
        <taxon>Gunneridae</taxon>
        <taxon>Pentapetalae</taxon>
        <taxon>rosids</taxon>
        <taxon>malvids</taxon>
        <taxon>Brassicales</taxon>
        <taxon>Brassicaceae</taxon>
        <taxon>Brassiceae</taxon>
        <taxon>Eruca</taxon>
    </lineage>
</organism>
<protein>
    <recommendedName>
        <fullName evidence="6">DUF4005 domain-containing protein</fullName>
    </recommendedName>
</protein>
<dbReference type="InterPro" id="IPR000048">
    <property type="entry name" value="IQ_motif_EF-hand-BS"/>
</dbReference>
<dbReference type="Gene3D" id="1.20.5.190">
    <property type="match status" value="1"/>
</dbReference>
<evidence type="ECO:0000256" key="3">
    <source>
        <dbReference type="ARBA" id="ARBA00045534"/>
    </source>
</evidence>
<comment type="caution">
    <text evidence="4">The sequence shown here is derived from an EMBL/GenBank/DDBJ whole genome shotgun (WGS) entry which is preliminary data.</text>
</comment>
<dbReference type="Proteomes" id="UP001642260">
    <property type="component" value="Unassembled WGS sequence"/>
</dbReference>
<evidence type="ECO:0000313" key="4">
    <source>
        <dbReference type="EMBL" id="CAH8366525.1"/>
    </source>
</evidence>
<keyword evidence="1" id="KW-0112">Calmodulin-binding</keyword>
<evidence type="ECO:0008006" key="6">
    <source>
        <dbReference type="Google" id="ProtNLM"/>
    </source>
</evidence>
<dbReference type="PANTHER" id="PTHR32295">
    <property type="entry name" value="IQ-DOMAIN 5-RELATED"/>
    <property type="match status" value="1"/>
</dbReference>
<comment type="similarity">
    <text evidence="2">Belongs to the IQD family.</text>
</comment>
<gene>
    <name evidence="4" type="ORF">ERUC_LOCUS30622</name>
</gene>
<keyword evidence="5" id="KW-1185">Reference proteome</keyword>
<accession>A0ABC8L876</accession>
<dbReference type="GO" id="GO:0005516">
    <property type="term" value="F:calmodulin binding"/>
    <property type="evidence" value="ECO:0007669"/>
    <property type="project" value="UniProtKB-KW"/>
</dbReference>
<dbReference type="SMART" id="SM00015">
    <property type="entry name" value="IQ"/>
    <property type="match status" value="2"/>
</dbReference>
<dbReference type="PANTHER" id="PTHR32295:SF10">
    <property type="entry name" value="PROTEIN IQ-DOMAIN 25"/>
    <property type="match status" value="1"/>
</dbReference>
<evidence type="ECO:0000256" key="2">
    <source>
        <dbReference type="ARBA" id="ARBA00024341"/>
    </source>
</evidence>
<name>A0ABC8L876_ERUVS</name>
<proteinExistence type="inferred from homology"/>
<reference evidence="4 5" key="1">
    <citation type="submission" date="2022-03" db="EMBL/GenBank/DDBJ databases">
        <authorList>
            <person name="Macdonald S."/>
            <person name="Ahmed S."/>
            <person name="Newling K."/>
        </authorList>
    </citation>
    <scope>NUCLEOTIDE SEQUENCE [LARGE SCALE GENOMIC DNA]</scope>
</reference>
<evidence type="ECO:0000256" key="1">
    <source>
        <dbReference type="ARBA" id="ARBA00022860"/>
    </source>
</evidence>
<dbReference type="PROSITE" id="PS50096">
    <property type="entry name" value="IQ"/>
    <property type="match status" value="2"/>
</dbReference>
<dbReference type="SUPFAM" id="SSF52540">
    <property type="entry name" value="P-loop containing nucleoside triphosphate hydrolases"/>
    <property type="match status" value="1"/>
</dbReference>
<dbReference type="AlphaFoldDB" id="A0ABC8L876"/>
<evidence type="ECO:0000313" key="5">
    <source>
        <dbReference type="Proteomes" id="UP001642260"/>
    </source>
</evidence>
<sequence>MGRATRWFKGLFGIKPSSCSGRGSGTISNRIDRSSLAGVSLCDSYETIPPNISEREAAWLRSFYAAGEEEIERRAHAVAVAAATAAVADKAVAAANAAAAVVMLTGQGKSGPLGVGKRRENRAAMQIQCAFRGYLARKALRALKGVVKIQALVRGFLVRKQAAATLRSMEALVRAQATVKFQRALRRIGNSAPARKSTERFCGSLDNRSNGEETAKIVEVDTGIRPGHYRIRVPVLSGSDFLDNPFRRTLSSPLSGRVPPRLSMPKPEWEECSSKFPTAQSTPRFAGGSPGRSVCCSGEAEVEVDGHHQLCFLSEEFHSNFVAANVTSCRGKLRSHSAPRQRPEINAAGSGWRRSIGGVRVQRPSCSGVREAVVGNIERRGAHW</sequence>
<dbReference type="EMBL" id="CAKOAT010398488">
    <property type="protein sequence ID" value="CAH8366525.1"/>
    <property type="molecule type" value="Genomic_DNA"/>
</dbReference>
<dbReference type="Pfam" id="PF00612">
    <property type="entry name" value="IQ"/>
    <property type="match status" value="2"/>
</dbReference>